<dbReference type="AlphaFoldDB" id="A0A7R9GHI4"/>
<name>A0A7R9GHI4_9CRUS</name>
<evidence type="ECO:0000256" key="1">
    <source>
        <dbReference type="SAM" id="Phobius"/>
    </source>
</evidence>
<reference evidence="2" key="1">
    <citation type="submission" date="2020-11" db="EMBL/GenBank/DDBJ databases">
        <authorList>
            <person name="Tran Van P."/>
        </authorList>
    </citation>
    <scope>NUCLEOTIDE SEQUENCE</scope>
</reference>
<dbReference type="EMBL" id="CAJPEX010002696">
    <property type="protein sequence ID" value="CAG0921375.1"/>
    <property type="molecule type" value="Genomic_DNA"/>
</dbReference>
<dbReference type="Proteomes" id="UP000678499">
    <property type="component" value="Unassembled WGS sequence"/>
</dbReference>
<feature type="transmembrane region" description="Helical" evidence="1">
    <location>
        <begin position="54"/>
        <end position="74"/>
    </location>
</feature>
<keyword evidence="1" id="KW-1133">Transmembrane helix</keyword>
<gene>
    <name evidence="2" type="ORF">NMOB1V02_LOCUS8874</name>
</gene>
<dbReference type="SUPFAM" id="SSF53756">
    <property type="entry name" value="UDP-Glycosyltransferase/glycogen phosphorylase"/>
    <property type="match status" value="1"/>
</dbReference>
<protein>
    <submittedName>
        <fullName evidence="2">Uncharacterized protein</fullName>
    </submittedName>
</protein>
<keyword evidence="1" id="KW-0812">Transmembrane</keyword>
<evidence type="ECO:0000313" key="3">
    <source>
        <dbReference type="Proteomes" id="UP000678499"/>
    </source>
</evidence>
<proteinExistence type="predicted"/>
<keyword evidence="3" id="KW-1185">Reference proteome</keyword>
<evidence type="ECO:0000313" key="2">
    <source>
        <dbReference type="EMBL" id="CAD7281223.1"/>
    </source>
</evidence>
<organism evidence="2">
    <name type="scientific">Notodromas monacha</name>
    <dbReference type="NCBI Taxonomy" id="399045"/>
    <lineage>
        <taxon>Eukaryota</taxon>
        <taxon>Metazoa</taxon>
        <taxon>Ecdysozoa</taxon>
        <taxon>Arthropoda</taxon>
        <taxon>Crustacea</taxon>
        <taxon>Oligostraca</taxon>
        <taxon>Ostracoda</taxon>
        <taxon>Podocopa</taxon>
        <taxon>Podocopida</taxon>
        <taxon>Cypridocopina</taxon>
        <taxon>Cypridoidea</taxon>
        <taxon>Cyprididae</taxon>
        <taxon>Notodromas</taxon>
    </lineage>
</organism>
<dbReference type="OrthoDB" id="5835829at2759"/>
<dbReference type="EMBL" id="OA884733">
    <property type="protein sequence ID" value="CAD7281223.1"/>
    <property type="molecule type" value="Genomic_DNA"/>
</dbReference>
<accession>A0A7R9GHI4</accession>
<keyword evidence="1" id="KW-0472">Membrane</keyword>
<sequence length="185" mass="20513">MISWKFQKDRNAAWDCEQKIEWETEVGKEEEGGEEEGGGEGLEAGGLRQLRRRVIASSMCWLWVLLFLGGASGYKILALSPLCSKSHVIAYAPLLNELTARGHQVTAVVPYNVPSLSNGVQVLTDDSLKELAWGIFQYQFSETLGTTWNAISDELGFFEVSIQTCPKLLETPTVARLMQTVERGS</sequence>